<feature type="non-terminal residue" evidence="1">
    <location>
        <position position="193"/>
    </location>
</feature>
<dbReference type="VEuPathDB" id="VectorBase:LDEU010761"/>
<accession>A0A443S153</accession>
<dbReference type="OrthoDB" id="6504112at2759"/>
<dbReference type="PANTHER" id="PTHR20371">
    <property type="entry name" value="ENOLASE-PHOSPHATASE E1"/>
    <property type="match status" value="1"/>
</dbReference>
<gene>
    <name evidence="1" type="ORF">B4U80_11893</name>
</gene>
<reference evidence="1 2" key="1">
    <citation type="journal article" date="2018" name="Gigascience">
        <title>Genomes of trombidid mites reveal novel predicted allergens and laterally-transferred genes associated with secondary metabolism.</title>
        <authorList>
            <person name="Dong X."/>
            <person name="Chaisiri K."/>
            <person name="Xia D."/>
            <person name="Armstrong S.D."/>
            <person name="Fang Y."/>
            <person name="Donnelly M.J."/>
            <person name="Kadowaki T."/>
            <person name="McGarry J.W."/>
            <person name="Darby A.C."/>
            <person name="Makepeace B.L."/>
        </authorList>
    </citation>
    <scope>NUCLEOTIDE SEQUENCE [LARGE SCALE GENOMIC DNA]</scope>
    <source>
        <strain evidence="1">UoL-UT</strain>
    </source>
</reference>
<proteinExistence type="predicted"/>
<dbReference type="Gene3D" id="3.40.50.1000">
    <property type="entry name" value="HAD superfamily/HAD-like"/>
    <property type="match status" value="1"/>
</dbReference>
<protein>
    <submittedName>
        <fullName evidence="1">2:3-diketo-5-methylthio-1-phosphopentane phosphatase-like protein</fullName>
    </submittedName>
</protein>
<dbReference type="InterPro" id="IPR036412">
    <property type="entry name" value="HAD-like_sf"/>
</dbReference>
<name>A0A443S153_9ACAR</name>
<dbReference type="PANTHER" id="PTHR20371:SF1">
    <property type="entry name" value="ENOLASE-PHOSPHATASE E1"/>
    <property type="match status" value="1"/>
</dbReference>
<evidence type="ECO:0000313" key="1">
    <source>
        <dbReference type="EMBL" id="RWS21278.1"/>
    </source>
</evidence>
<comment type="caution">
    <text evidence="1">The sequence shown here is derived from an EMBL/GenBank/DDBJ whole genome shotgun (WGS) entry which is preliminary data.</text>
</comment>
<dbReference type="GO" id="GO:0043874">
    <property type="term" value="F:acireductone synthase activity"/>
    <property type="evidence" value="ECO:0007669"/>
    <property type="project" value="TreeGrafter"/>
</dbReference>
<sequence length="193" mass="21928">MPPVTIRPLSAVLLDLPNTIRDPEFKKNVGNPWFLKHVSQYLYTKWDDPTTIDIVRNVRNEVMVLQKDPKYKDIPLVAEVTSSKSSVISSIEASSRYLCNKNMKQDPRGLERLKSAVWRDGFRNKTFTVPIYPDFITAAANWKRSKILVFGTTDTTADEQKIYLGNTDAGKITKVFDFITGGDGQNPVMLEKE</sequence>
<dbReference type="AlphaFoldDB" id="A0A443S153"/>
<dbReference type="SUPFAM" id="SSF56784">
    <property type="entry name" value="HAD-like"/>
    <property type="match status" value="1"/>
</dbReference>
<evidence type="ECO:0000313" key="2">
    <source>
        <dbReference type="Proteomes" id="UP000288716"/>
    </source>
</evidence>
<dbReference type="GO" id="GO:0019509">
    <property type="term" value="P:L-methionine salvage from methylthioadenosine"/>
    <property type="evidence" value="ECO:0007669"/>
    <property type="project" value="TreeGrafter"/>
</dbReference>
<keyword evidence="2" id="KW-1185">Reference proteome</keyword>
<organism evidence="1 2">
    <name type="scientific">Leptotrombidium deliense</name>
    <dbReference type="NCBI Taxonomy" id="299467"/>
    <lineage>
        <taxon>Eukaryota</taxon>
        <taxon>Metazoa</taxon>
        <taxon>Ecdysozoa</taxon>
        <taxon>Arthropoda</taxon>
        <taxon>Chelicerata</taxon>
        <taxon>Arachnida</taxon>
        <taxon>Acari</taxon>
        <taxon>Acariformes</taxon>
        <taxon>Trombidiformes</taxon>
        <taxon>Prostigmata</taxon>
        <taxon>Anystina</taxon>
        <taxon>Parasitengona</taxon>
        <taxon>Trombiculoidea</taxon>
        <taxon>Trombiculidae</taxon>
        <taxon>Leptotrombidium</taxon>
    </lineage>
</organism>
<dbReference type="Gene3D" id="1.10.720.60">
    <property type="match status" value="1"/>
</dbReference>
<dbReference type="Proteomes" id="UP000288716">
    <property type="component" value="Unassembled WGS sequence"/>
</dbReference>
<dbReference type="EMBL" id="NCKV01012944">
    <property type="protein sequence ID" value="RWS21278.1"/>
    <property type="molecule type" value="Genomic_DNA"/>
</dbReference>
<dbReference type="InterPro" id="IPR023214">
    <property type="entry name" value="HAD_sf"/>
</dbReference>